<keyword evidence="2" id="KW-1185">Reference proteome</keyword>
<evidence type="ECO:0000313" key="2">
    <source>
        <dbReference type="Proteomes" id="UP000256304"/>
    </source>
</evidence>
<reference evidence="1 2" key="1">
    <citation type="submission" date="2018-08" db="EMBL/GenBank/DDBJ databases">
        <title>Genomic Encyclopedia of Type Strains, Phase III (KMG-III): the genomes of soil and plant-associated and newly described type strains.</title>
        <authorList>
            <person name="Whitman W."/>
        </authorList>
    </citation>
    <scope>NUCLEOTIDE SEQUENCE [LARGE SCALE GENOMIC DNA]</scope>
    <source>
        <strain evidence="1 2">CGMCC 1.10966</strain>
    </source>
</reference>
<gene>
    <name evidence="1" type="ORF">A8990_10464</name>
</gene>
<sequence length="66" mass="7673">MRLLIIAPEQLPVPSFKRGSVENCIYQIAKKVSDKHQITIVYSKLVTKLNSAYFMANNKKYKVDWN</sequence>
<accession>A0A3D9SCD6</accession>
<name>A0A3D9SCD6_9BACL</name>
<dbReference type="EMBL" id="QTTN01000004">
    <property type="protein sequence ID" value="REE91557.1"/>
    <property type="molecule type" value="Genomic_DNA"/>
</dbReference>
<dbReference type="Proteomes" id="UP000256304">
    <property type="component" value="Unassembled WGS sequence"/>
</dbReference>
<evidence type="ECO:0000313" key="1">
    <source>
        <dbReference type="EMBL" id="REE91557.1"/>
    </source>
</evidence>
<proteinExistence type="predicted"/>
<comment type="caution">
    <text evidence="1">The sequence shown here is derived from an EMBL/GenBank/DDBJ whole genome shotgun (WGS) entry which is preliminary data.</text>
</comment>
<organism evidence="1 2">
    <name type="scientific">Paenibacillus taihuensis</name>
    <dbReference type="NCBI Taxonomy" id="1156355"/>
    <lineage>
        <taxon>Bacteria</taxon>
        <taxon>Bacillati</taxon>
        <taxon>Bacillota</taxon>
        <taxon>Bacilli</taxon>
        <taxon>Bacillales</taxon>
        <taxon>Paenibacillaceae</taxon>
        <taxon>Paenibacillus</taxon>
    </lineage>
</organism>
<protein>
    <submittedName>
        <fullName evidence="1">Uncharacterized protein</fullName>
    </submittedName>
</protein>
<dbReference type="AlphaFoldDB" id="A0A3D9SCD6"/>